<sequence>MTDFFLTYRTFISPVQLCKLLTLRFRWALENDDEDRRVVRISPALDLHLVPELAAKTQYRPAVSTRSAHCQGPETGGASAKKGVLTEVEQQHAPRESCEGASAAAGSREDRADGAREAQLAQPAEEDTGNGWQHGDHRCALDTCCRRRQP</sequence>
<gene>
    <name evidence="1" type="ORF">BC936DRAFT_139269</name>
</gene>
<dbReference type="OrthoDB" id="2448799at2759"/>
<dbReference type="InterPro" id="IPR023578">
    <property type="entry name" value="Ras_GEF_dom_sf"/>
</dbReference>
<evidence type="ECO:0000313" key="2">
    <source>
        <dbReference type="Proteomes" id="UP000268093"/>
    </source>
</evidence>
<keyword evidence="2" id="KW-1185">Reference proteome</keyword>
<evidence type="ECO:0000313" key="1">
    <source>
        <dbReference type="EMBL" id="RUP20115.1"/>
    </source>
</evidence>
<dbReference type="Gene3D" id="1.20.870.10">
    <property type="entry name" value="Son of sevenless (SoS) protein Chain: S domain 1"/>
    <property type="match status" value="1"/>
</dbReference>
<proteinExistence type="predicted"/>
<protein>
    <submittedName>
        <fullName evidence="1">Uncharacterized protein</fullName>
    </submittedName>
</protein>
<comment type="caution">
    <text evidence="1">The sequence shown here is derived from an EMBL/GenBank/DDBJ whole genome shotgun (WGS) entry which is preliminary data.</text>
</comment>
<dbReference type="EMBL" id="RBNI01014587">
    <property type="protein sequence ID" value="RUP20115.1"/>
    <property type="molecule type" value="Genomic_DNA"/>
</dbReference>
<dbReference type="AlphaFoldDB" id="A0A433BAF3"/>
<name>A0A433BAF3_9FUNG</name>
<organism evidence="1 2">
    <name type="scientific">Jimgerdemannia flammicorona</name>
    <dbReference type="NCBI Taxonomy" id="994334"/>
    <lineage>
        <taxon>Eukaryota</taxon>
        <taxon>Fungi</taxon>
        <taxon>Fungi incertae sedis</taxon>
        <taxon>Mucoromycota</taxon>
        <taxon>Mucoromycotina</taxon>
        <taxon>Endogonomycetes</taxon>
        <taxon>Endogonales</taxon>
        <taxon>Endogonaceae</taxon>
        <taxon>Jimgerdemannia</taxon>
    </lineage>
</organism>
<dbReference type="SUPFAM" id="SSF48366">
    <property type="entry name" value="Ras GEF"/>
    <property type="match status" value="1"/>
</dbReference>
<reference evidence="1 2" key="1">
    <citation type="journal article" date="2018" name="New Phytol.">
        <title>Phylogenomics of Endogonaceae and evolution of mycorrhizas within Mucoromycota.</title>
        <authorList>
            <person name="Chang Y."/>
            <person name="Desiro A."/>
            <person name="Na H."/>
            <person name="Sandor L."/>
            <person name="Lipzen A."/>
            <person name="Clum A."/>
            <person name="Barry K."/>
            <person name="Grigoriev I.V."/>
            <person name="Martin F.M."/>
            <person name="Stajich J.E."/>
            <person name="Smith M.E."/>
            <person name="Bonito G."/>
            <person name="Spatafora J.W."/>
        </authorList>
    </citation>
    <scope>NUCLEOTIDE SEQUENCE [LARGE SCALE GENOMIC DNA]</scope>
    <source>
        <strain evidence="1 2">GMNB39</strain>
    </source>
</reference>
<accession>A0A433BAF3</accession>
<dbReference type="Proteomes" id="UP000268093">
    <property type="component" value="Unassembled WGS sequence"/>
</dbReference>